<evidence type="ECO:0000259" key="1">
    <source>
        <dbReference type="Pfam" id="PF21671"/>
    </source>
</evidence>
<dbReference type="OrthoDB" id="2563569at2759"/>
<dbReference type="InterPro" id="IPR038955">
    <property type="entry name" value="PriA/CPL1_fungi"/>
</dbReference>
<proteinExistence type="predicted"/>
<feature type="domain" description="Protein CPL1-like" evidence="1">
    <location>
        <begin position="85"/>
        <end position="147"/>
    </location>
</feature>
<evidence type="ECO:0000313" key="3">
    <source>
        <dbReference type="Proteomes" id="UP000092583"/>
    </source>
</evidence>
<dbReference type="PANTHER" id="PTHR35192">
    <property type="entry name" value="PROTEIN, PUTATIVE-RELATED"/>
    <property type="match status" value="1"/>
</dbReference>
<reference evidence="3" key="2">
    <citation type="submission" date="2013-12" db="EMBL/GenBank/DDBJ databases">
        <title>Evolution of pathogenesis and genome organization in the Tremellales.</title>
        <authorList>
            <person name="Cuomo C."/>
            <person name="Litvintseva A."/>
            <person name="Heitman J."/>
            <person name="Chen Y."/>
            <person name="Sun S."/>
            <person name="Springer D."/>
            <person name="Dromer F."/>
            <person name="Young S."/>
            <person name="Zeng Q."/>
            <person name="Chapman S."/>
            <person name="Gujja S."/>
            <person name="Saif S."/>
            <person name="Birren B."/>
        </authorList>
    </citation>
    <scope>NUCLEOTIDE SEQUENCE [LARGE SCALE GENOMIC DNA]</scope>
    <source>
        <strain evidence="3">CBS 10435</strain>
    </source>
</reference>
<keyword evidence="3" id="KW-1185">Reference proteome</keyword>
<dbReference type="InterPro" id="IPR048661">
    <property type="entry name" value="CPL1-like"/>
</dbReference>
<dbReference type="STRING" id="1331196.A0A1B9IKJ4"/>
<evidence type="ECO:0000313" key="2">
    <source>
        <dbReference type="EMBL" id="OCF56085.1"/>
    </source>
</evidence>
<dbReference type="AlphaFoldDB" id="A0A1B9IKJ4"/>
<organism evidence="2 3">
    <name type="scientific">Kwoniella mangroviensis CBS 10435</name>
    <dbReference type="NCBI Taxonomy" id="1331196"/>
    <lineage>
        <taxon>Eukaryota</taxon>
        <taxon>Fungi</taxon>
        <taxon>Dikarya</taxon>
        <taxon>Basidiomycota</taxon>
        <taxon>Agaricomycotina</taxon>
        <taxon>Tremellomycetes</taxon>
        <taxon>Tremellales</taxon>
        <taxon>Cryptococcaceae</taxon>
        <taxon>Kwoniella</taxon>
    </lineage>
</organism>
<dbReference type="Proteomes" id="UP000092583">
    <property type="component" value="Unassembled WGS sequence"/>
</dbReference>
<reference evidence="2 3" key="1">
    <citation type="submission" date="2013-07" db="EMBL/GenBank/DDBJ databases">
        <title>The Genome Sequence of Kwoniella mangroviensis CBS10435.</title>
        <authorList>
            <consortium name="The Broad Institute Genome Sequencing Platform"/>
            <person name="Cuomo C."/>
            <person name="Litvintseva A."/>
            <person name="Chen Y."/>
            <person name="Heitman J."/>
            <person name="Sun S."/>
            <person name="Springer D."/>
            <person name="Dromer F."/>
            <person name="Young S.K."/>
            <person name="Zeng Q."/>
            <person name="Gargeya S."/>
            <person name="Fitzgerald M."/>
            <person name="Abouelleil A."/>
            <person name="Alvarado L."/>
            <person name="Berlin A.M."/>
            <person name="Chapman S.B."/>
            <person name="Dewar J."/>
            <person name="Goldberg J."/>
            <person name="Griggs A."/>
            <person name="Gujja S."/>
            <person name="Hansen M."/>
            <person name="Howarth C."/>
            <person name="Imamovic A."/>
            <person name="Larimer J."/>
            <person name="McCowan C."/>
            <person name="Murphy C."/>
            <person name="Pearson M."/>
            <person name="Priest M."/>
            <person name="Roberts A."/>
            <person name="Saif S."/>
            <person name="Shea T."/>
            <person name="Sykes S."/>
            <person name="Wortman J."/>
            <person name="Nusbaum C."/>
            <person name="Birren B."/>
        </authorList>
    </citation>
    <scope>NUCLEOTIDE SEQUENCE [LARGE SCALE GENOMIC DNA]</scope>
    <source>
        <strain evidence="2 3">CBS 10435</strain>
    </source>
</reference>
<dbReference type="Pfam" id="PF21671">
    <property type="entry name" value="CPL1-like"/>
    <property type="match status" value="1"/>
</dbReference>
<accession>A0A1B9IKJ4</accession>
<gene>
    <name evidence="2" type="ORF">L486_06026</name>
</gene>
<sequence>MFNPYALAPSFGCRCNAPNTIQGGSGNEVTCGTYTWYTFTHTAEAAASDLARRMMKERLLQLKRESQTLCPQGNKACVVPGSASYECVDTRTELESCGGCLHGEYQATSNVTLGTDCSTLPGVALGAITCSNSQCEAFACKKGYELASGLCVPIA</sequence>
<dbReference type="PANTHER" id="PTHR35192:SF2">
    <property type="entry name" value="APPLE DOMAIN-CONTAINING PROTEIN"/>
    <property type="match status" value="1"/>
</dbReference>
<dbReference type="EMBL" id="KV700091">
    <property type="protein sequence ID" value="OCF56085.1"/>
    <property type="molecule type" value="Genomic_DNA"/>
</dbReference>
<protein>
    <recommendedName>
        <fullName evidence="1">Protein CPL1-like domain-containing protein</fullName>
    </recommendedName>
</protein>
<name>A0A1B9IKJ4_9TREE</name>